<dbReference type="Proteomes" id="UP000176222">
    <property type="component" value="Unassembled WGS sequence"/>
</dbReference>
<comment type="caution">
    <text evidence="1">The sequence shown here is derived from an EMBL/GenBank/DDBJ whole genome shotgun (WGS) entry which is preliminary data.</text>
</comment>
<proteinExistence type="predicted"/>
<dbReference type="EMBL" id="MHTH01000015">
    <property type="protein sequence ID" value="OHA58042.1"/>
    <property type="molecule type" value="Genomic_DNA"/>
</dbReference>
<name>A0A1G2QDF7_9BACT</name>
<evidence type="ECO:0008006" key="3">
    <source>
        <dbReference type="Google" id="ProtNLM"/>
    </source>
</evidence>
<accession>A0A1G2QDF7</accession>
<dbReference type="PROSITE" id="PS51257">
    <property type="entry name" value="PROKAR_LIPOPROTEIN"/>
    <property type="match status" value="1"/>
</dbReference>
<evidence type="ECO:0000313" key="1">
    <source>
        <dbReference type="EMBL" id="OHA58042.1"/>
    </source>
</evidence>
<sequence length="75" mass="8425">MKNIIFLMLTALLAVGCITAEKRSLRGVVVSKPIVIRDGEEVESAEKRKPAVSDQQKIEAREIVLKDILYLFVIK</sequence>
<organism evidence="1 2">
    <name type="scientific">Candidatus Vogelbacteria bacterium RIFOXYB1_FULL_42_16</name>
    <dbReference type="NCBI Taxonomy" id="1802436"/>
    <lineage>
        <taxon>Bacteria</taxon>
        <taxon>Candidatus Vogeliibacteriota</taxon>
    </lineage>
</organism>
<gene>
    <name evidence="1" type="ORF">A2370_01615</name>
</gene>
<protein>
    <recommendedName>
        <fullName evidence="3">Lipoprotein</fullName>
    </recommendedName>
</protein>
<reference evidence="1 2" key="1">
    <citation type="journal article" date="2016" name="Nat. Commun.">
        <title>Thousands of microbial genomes shed light on interconnected biogeochemical processes in an aquifer system.</title>
        <authorList>
            <person name="Anantharaman K."/>
            <person name="Brown C.T."/>
            <person name="Hug L.A."/>
            <person name="Sharon I."/>
            <person name="Castelle C.J."/>
            <person name="Probst A.J."/>
            <person name="Thomas B.C."/>
            <person name="Singh A."/>
            <person name="Wilkins M.J."/>
            <person name="Karaoz U."/>
            <person name="Brodie E.L."/>
            <person name="Williams K.H."/>
            <person name="Hubbard S.S."/>
            <person name="Banfield J.F."/>
        </authorList>
    </citation>
    <scope>NUCLEOTIDE SEQUENCE [LARGE SCALE GENOMIC DNA]</scope>
</reference>
<evidence type="ECO:0000313" key="2">
    <source>
        <dbReference type="Proteomes" id="UP000176222"/>
    </source>
</evidence>
<dbReference type="AlphaFoldDB" id="A0A1G2QDF7"/>